<gene>
    <name evidence="6" type="ORF">CEUSTIGMA_g4651.t1</name>
</gene>
<accession>A0A250X2C3</accession>
<evidence type="ECO:0000259" key="5">
    <source>
        <dbReference type="Pfam" id="PF05193"/>
    </source>
</evidence>
<protein>
    <recommendedName>
        <fullName evidence="8">Mitochondrial-processing peptidase subunit alpha</fullName>
    </recommendedName>
</protein>
<feature type="compositionally biased region" description="Low complexity" evidence="3">
    <location>
        <begin position="547"/>
        <end position="559"/>
    </location>
</feature>
<evidence type="ECO:0000256" key="2">
    <source>
        <dbReference type="ARBA" id="ARBA00007261"/>
    </source>
</evidence>
<feature type="domain" description="Peptidase M16 C-terminal" evidence="5">
    <location>
        <begin position="280"/>
        <end position="465"/>
    </location>
</feature>
<proteinExistence type="inferred from homology"/>
<dbReference type="InterPro" id="IPR011249">
    <property type="entry name" value="Metalloenz_LuxS/M16"/>
</dbReference>
<organism evidence="6 7">
    <name type="scientific">Chlamydomonas eustigma</name>
    <dbReference type="NCBI Taxonomy" id="1157962"/>
    <lineage>
        <taxon>Eukaryota</taxon>
        <taxon>Viridiplantae</taxon>
        <taxon>Chlorophyta</taxon>
        <taxon>core chlorophytes</taxon>
        <taxon>Chlorophyceae</taxon>
        <taxon>CS clade</taxon>
        <taxon>Chlamydomonadales</taxon>
        <taxon>Chlamydomonadaceae</taxon>
        <taxon>Chlamydomonas</taxon>
    </lineage>
</organism>
<dbReference type="AlphaFoldDB" id="A0A250X2C3"/>
<feature type="domain" description="Peptidase M16 N-terminal" evidence="4">
    <location>
        <begin position="130"/>
        <end position="272"/>
    </location>
</feature>
<dbReference type="OrthoDB" id="10251424at2759"/>
<dbReference type="Proteomes" id="UP000232323">
    <property type="component" value="Unassembled WGS sequence"/>
</dbReference>
<evidence type="ECO:0000256" key="1">
    <source>
        <dbReference type="ARBA" id="ARBA00002123"/>
    </source>
</evidence>
<name>A0A250X2C3_9CHLO</name>
<evidence type="ECO:0000259" key="4">
    <source>
        <dbReference type="Pfam" id="PF00675"/>
    </source>
</evidence>
<dbReference type="SUPFAM" id="SSF63411">
    <property type="entry name" value="LuxS/MPP-like metallohydrolase"/>
    <property type="match status" value="2"/>
</dbReference>
<sequence length="586" mass="62840">MRQAQSTDRTIVIYNTKKLQLAVYAMTPRIILSRLLSSSLGPLIRQNTAVQHSAVQAEASSSTKVWQQSHPLVVRVFSSFPSWLPPSHGGVSRTSTPLSLPLPGSPLIPAYQNPLQPPPTEMTVLENGVRIISEATPGPTASMGMYVDSGSIYESQEASGSSALLECLAFKSTKHRSALRIASEVDKIGSHVLANASREQMSYTIDCLKTHTPAALELLCDCVLNPLLESEEIEEQKARLMMLLGSKDVQLTLLNEMLVRTAYKGALGKPLIPDPDQLVKITPDQIRSFLNSAYTGPRTVLAASGIEHARLVEMVTPMLQQVPKGPADIVIEPVSHYEGGFVHLPGPNPEPNLLLAFEYNGGWRDVKGAVAMTVLTYLMGGGSSFSSGGPGKGMHSRLYTRVLTQYAWANSCTSFNSTFNESGLIGIQASCEPAYVANMLNVMCNEMEAVSRSVGQVELDRAKKAAISVISNALESKATSSEDIGRQFLTYGHRISGREYVEMISSLTSSELCSFVSRLLETKPSLAVVGDGVEAASYDVLLRRYGSGSSSESPVSRGGVQKSPSAAGRLSKALGLGAWGSNSANS</sequence>
<dbReference type="Gene3D" id="3.30.830.10">
    <property type="entry name" value="Metalloenzyme, LuxS/M16 peptidase-like"/>
    <property type="match status" value="2"/>
</dbReference>
<reference evidence="6 7" key="1">
    <citation type="submission" date="2017-08" db="EMBL/GenBank/DDBJ databases">
        <title>Acidophilic green algal genome provides insights into adaptation to an acidic environment.</title>
        <authorList>
            <person name="Hirooka S."/>
            <person name="Hirose Y."/>
            <person name="Kanesaki Y."/>
            <person name="Higuchi S."/>
            <person name="Fujiwara T."/>
            <person name="Onuma R."/>
            <person name="Era A."/>
            <person name="Ohbayashi R."/>
            <person name="Uzuka A."/>
            <person name="Nozaki H."/>
            <person name="Yoshikawa H."/>
            <person name="Miyagishima S.Y."/>
        </authorList>
    </citation>
    <scope>NUCLEOTIDE SEQUENCE [LARGE SCALE GENOMIC DNA]</scope>
    <source>
        <strain evidence="6 7">NIES-2499</strain>
    </source>
</reference>
<dbReference type="EMBL" id="BEGY01000023">
    <property type="protein sequence ID" value="GAX77205.1"/>
    <property type="molecule type" value="Genomic_DNA"/>
</dbReference>
<dbReference type="GO" id="GO:0046872">
    <property type="term" value="F:metal ion binding"/>
    <property type="evidence" value="ECO:0007669"/>
    <property type="project" value="InterPro"/>
</dbReference>
<dbReference type="InterPro" id="IPR011765">
    <property type="entry name" value="Pept_M16_N"/>
</dbReference>
<evidence type="ECO:0000256" key="3">
    <source>
        <dbReference type="SAM" id="MobiDB-lite"/>
    </source>
</evidence>
<comment type="caution">
    <text evidence="6">The sequence shown here is derived from an EMBL/GenBank/DDBJ whole genome shotgun (WGS) entry which is preliminary data.</text>
</comment>
<comment type="similarity">
    <text evidence="2">Belongs to the peptidase M16 family.</text>
</comment>
<dbReference type="STRING" id="1157962.A0A250X2C3"/>
<keyword evidence="7" id="KW-1185">Reference proteome</keyword>
<dbReference type="InterPro" id="IPR007863">
    <property type="entry name" value="Peptidase_M16_C"/>
</dbReference>
<evidence type="ECO:0000313" key="7">
    <source>
        <dbReference type="Proteomes" id="UP000232323"/>
    </source>
</evidence>
<comment type="function">
    <text evidence="1">Substrate recognition and binding subunit of the essential mitochondrial processing protease (MPP), which cleaves the mitochondrial sequence off newly imported precursors proteins.</text>
</comment>
<dbReference type="Pfam" id="PF00675">
    <property type="entry name" value="Peptidase_M16"/>
    <property type="match status" value="1"/>
</dbReference>
<dbReference type="Pfam" id="PF05193">
    <property type="entry name" value="Peptidase_M16_C"/>
    <property type="match status" value="1"/>
</dbReference>
<dbReference type="GO" id="GO:0005739">
    <property type="term" value="C:mitochondrion"/>
    <property type="evidence" value="ECO:0007669"/>
    <property type="project" value="TreeGrafter"/>
</dbReference>
<dbReference type="PANTHER" id="PTHR11851:SF49">
    <property type="entry name" value="MITOCHONDRIAL-PROCESSING PEPTIDASE SUBUNIT ALPHA"/>
    <property type="match status" value="1"/>
</dbReference>
<dbReference type="PANTHER" id="PTHR11851">
    <property type="entry name" value="METALLOPROTEASE"/>
    <property type="match status" value="1"/>
</dbReference>
<dbReference type="InterPro" id="IPR050361">
    <property type="entry name" value="MPP/UQCRC_Complex"/>
</dbReference>
<dbReference type="FunFam" id="3.30.830.10:FF:000008">
    <property type="entry name" value="Mitochondrial-processing peptidase subunit beta"/>
    <property type="match status" value="1"/>
</dbReference>
<evidence type="ECO:0008006" key="8">
    <source>
        <dbReference type="Google" id="ProtNLM"/>
    </source>
</evidence>
<evidence type="ECO:0000313" key="6">
    <source>
        <dbReference type="EMBL" id="GAX77205.1"/>
    </source>
</evidence>
<feature type="region of interest" description="Disordered" evidence="3">
    <location>
        <begin position="547"/>
        <end position="568"/>
    </location>
</feature>